<sequence length="48" mass="5221">MTHTAYIFDALRTPRSKGKAGGSLNEVKPVDLGAGLLRELQARHDLDT</sequence>
<reference evidence="1 2" key="1">
    <citation type="journal article" date="2018" name="Nat. Biotechnol.">
        <title>A standardized bacterial taxonomy based on genome phylogeny substantially revises the tree of life.</title>
        <authorList>
            <person name="Parks D.H."/>
            <person name="Chuvochina M."/>
            <person name="Waite D.W."/>
            <person name="Rinke C."/>
            <person name="Skarshewski A."/>
            <person name="Chaumeil P.A."/>
            <person name="Hugenholtz P."/>
        </authorList>
    </citation>
    <scope>NUCLEOTIDE SEQUENCE [LARGE SCALE GENOMIC DNA]</scope>
    <source>
        <strain evidence="1">UBA9158</strain>
    </source>
</reference>
<name>A0A3C1KJE3_9GAMM</name>
<dbReference type="EC" id="2.3.1.9" evidence="1"/>
<dbReference type="GO" id="GO:0003985">
    <property type="term" value="F:acetyl-CoA C-acetyltransferase activity"/>
    <property type="evidence" value="ECO:0007669"/>
    <property type="project" value="UniProtKB-EC"/>
</dbReference>
<dbReference type="AlphaFoldDB" id="A0A3C1KJE3"/>
<dbReference type="Gene3D" id="3.40.47.10">
    <property type="match status" value="1"/>
</dbReference>
<keyword evidence="1" id="KW-0808">Transferase</keyword>
<feature type="non-terminal residue" evidence="1">
    <location>
        <position position="48"/>
    </location>
</feature>
<dbReference type="InterPro" id="IPR016039">
    <property type="entry name" value="Thiolase-like"/>
</dbReference>
<accession>A0A3C1KJE3</accession>
<proteinExistence type="predicted"/>
<organism evidence="1 2">
    <name type="scientific">Haliea salexigens</name>
    <dbReference type="NCBI Taxonomy" id="287487"/>
    <lineage>
        <taxon>Bacteria</taxon>
        <taxon>Pseudomonadati</taxon>
        <taxon>Pseudomonadota</taxon>
        <taxon>Gammaproteobacteria</taxon>
        <taxon>Cellvibrionales</taxon>
        <taxon>Halieaceae</taxon>
        <taxon>Haliea</taxon>
    </lineage>
</organism>
<keyword evidence="1" id="KW-0012">Acyltransferase</keyword>
<protein>
    <submittedName>
        <fullName evidence="1">Acetyl-CoA C-acyltransferase</fullName>
        <ecNumber evidence="1">2.3.1.9</ecNumber>
    </submittedName>
</protein>
<evidence type="ECO:0000313" key="1">
    <source>
        <dbReference type="EMBL" id="HAN26840.1"/>
    </source>
</evidence>
<gene>
    <name evidence="1" type="ORF">DCP75_03800</name>
</gene>
<dbReference type="Proteomes" id="UP000259273">
    <property type="component" value="Unassembled WGS sequence"/>
</dbReference>
<comment type="caution">
    <text evidence="1">The sequence shown here is derived from an EMBL/GenBank/DDBJ whole genome shotgun (WGS) entry which is preliminary data.</text>
</comment>
<evidence type="ECO:0000313" key="2">
    <source>
        <dbReference type="Proteomes" id="UP000259273"/>
    </source>
</evidence>
<dbReference type="EMBL" id="DMND01000061">
    <property type="protein sequence ID" value="HAN26840.1"/>
    <property type="molecule type" value="Genomic_DNA"/>
</dbReference>